<keyword evidence="3" id="KW-1185">Reference proteome</keyword>
<reference evidence="2 3" key="1">
    <citation type="submission" date="2019-01" db="EMBL/GenBank/DDBJ databases">
        <title>A draft genome assembly of the solar-powered sea slug Elysia chlorotica.</title>
        <authorList>
            <person name="Cai H."/>
            <person name="Li Q."/>
            <person name="Fang X."/>
            <person name="Li J."/>
            <person name="Curtis N.E."/>
            <person name="Altenburger A."/>
            <person name="Shibata T."/>
            <person name="Feng M."/>
            <person name="Maeda T."/>
            <person name="Schwartz J.A."/>
            <person name="Shigenobu S."/>
            <person name="Lundholm N."/>
            <person name="Nishiyama T."/>
            <person name="Yang H."/>
            <person name="Hasebe M."/>
            <person name="Li S."/>
            <person name="Pierce S.K."/>
            <person name="Wang J."/>
        </authorList>
    </citation>
    <scope>NUCLEOTIDE SEQUENCE [LARGE SCALE GENOMIC DNA]</scope>
    <source>
        <strain evidence="2">EC2010</strain>
        <tissue evidence="2">Whole organism of an adult</tissue>
    </source>
</reference>
<proteinExistence type="predicted"/>
<name>A0A3S0Z4C9_ELYCH</name>
<dbReference type="InterPro" id="IPR050111">
    <property type="entry name" value="C-type_lectin/snaclec_domain"/>
</dbReference>
<evidence type="ECO:0000313" key="3">
    <source>
        <dbReference type="Proteomes" id="UP000271974"/>
    </source>
</evidence>
<dbReference type="EMBL" id="RQTK01001412">
    <property type="protein sequence ID" value="RUS70422.1"/>
    <property type="molecule type" value="Genomic_DNA"/>
</dbReference>
<protein>
    <recommendedName>
        <fullName evidence="1">C-type lectin domain-containing protein</fullName>
    </recommendedName>
</protein>
<organism evidence="2 3">
    <name type="scientific">Elysia chlorotica</name>
    <name type="common">Eastern emerald elysia</name>
    <name type="synonym">Sea slug</name>
    <dbReference type="NCBI Taxonomy" id="188477"/>
    <lineage>
        <taxon>Eukaryota</taxon>
        <taxon>Metazoa</taxon>
        <taxon>Spiralia</taxon>
        <taxon>Lophotrochozoa</taxon>
        <taxon>Mollusca</taxon>
        <taxon>Gastropoda</taxon>
        <taxon>Heterobranchia</taxon>
        <taxon>Euthyneura</taxon>
        <taxon>Panpulmonata</taxon>
        <taxon>Sacoglossa</taxon>
        <taxon>Placobranchoidea</taxon>
        <taxon>Plakobranchidae</taxon>
        <taxon>Elysia</taxon>
    </lineage>
</organism>
<dbReference type="InterPro" id="IPR001304">
    <property type="entry name" value="C-type_lectin-like"/>
</dbReference>
<gene>
    <name evidence="2" type="ORF">EGW08_021812</name>
</gene>
<sequence length="182" mass="20690">MVKDAVSWREAKERCVHRYNGNLIKITSSVMNDAINKLVIPPSTGYWIGLSNIRLRHLHYDEFSWLDETKSATYMNSFKTPLAPSTGDEWCVITEPGDYWHKTKCYPDKHEFICQKISARNPGPPSLSFKFSHGHRHAYIGYDLHAQCSAFTELGASVKFRMEDNINLTEIGSQGVGYTSLA</sequence>
<dbReference type="InterPro" id="IPR016187">
    <property type="entry name" value="CTDL_fold"/>
</dbReference>
<dbReference type="InterPro" id="IPR016186">
    <property type="entry name" value="C-type_lectin-like/link_sf"/>
</dbReference>
<feature type="domain" description="C-type lectin" evidence="1">
    <location>
        <begin position="1"/>
        <end position="105"/>
    </location>
</feature>
<dbReference type="Pfam" id="PF00059">
    <property type="entry name" value="Lectin_C"/>
    <property type="match status" value="1"/>
</dbReference>
<dbReference type="AlphaFoldDB" id="A0A3S0Z4C9"/>
<evidence type="ECO:0000259" key="1">
    <source>
        <dbReference type="PROSITE" id="PS50041"/>
    </source>
</evidence>
<evidence type="ECO:0000313" key="2">
    <source>
        <dbReference type="EMBL" id="RUS70422.1"/>
    </source>
</evidence>
<dbReference type="Proteomes" id="UP000271974">
    <property type="component" value="Unassembled WGS sequence"/>
</dbReference>
<dbReference type="PANTHER" id="PTHR22803">
    <property type="entry name" value="MANNOSE, PHOSPHOLIPASE, LECTIN RECEPTOR RELATED"/>
    <property type="match status" value="1"/>
</dbReference>
<dbReference type="PROSITE" id="PS50041">
    <property type="entry name" value="C_TYPE_LECTIN_2"/>
    <property type="match status" value="1"/>
</dbReference>
<dbReference type="Gene3D" id="3.10.100.10">
    <property type="entry name" value="Mannose-Binding Protein A, subunit A"/>
    <property type="match status" value="1"/>
</dbReference>
<comment type="caution">
    <text evidence="2">The sequence shown here is derived from an EMBL/GenBank/DDBJ whole genome shotgun (WGS) entry which is preliminary data.</text>
</comment>
<dbReference type="OrthoDB" id="6208413at2759"/>
<accession>A0A3S0Z4C9</accession>
<dbReference type="SUPFAM" id="SSF56436">
    <property type="entry name" value="C-type lectin-like"/>
    <property type="match status" value="1"/>
</dbReference>
<dbReference type="CDD" id="cd00037">
    <property type="entry name" value="CLECT"/>
    <property type="match status" value="1"/>
</dbReference>
<feature type="non-terminal residue" evidence="2">
    <location>
        <position position="182"/>
    </location>
</feature>